<evidence type="ECO:0000256" key="1">
    <source>
        <dbReference type="SAM" id="MobiDB-lite"/>
    </source>
</evidence>
<dbReference type="Pfam" id="PF23771">
    <property type="entry name" value="DUF7168"/>
    <property type="match status" value="1"/>
</dbReference>
<protein>
    <submittedName>
        <fullName evidence="4">Protein of uncharacterized function (DUF2786)</fullName>
    </submittedName>
</protein>
<sequence length="238" mass="26673">MTDNTGKPKLTPELLQRIRKCLALAKSDNPHEAAAALRQAQKLMQMYGLGNEEIRLAAMGESAVGNRSASLPKWHGWLVSTVARAFGCQNIISGGLGGTQILFVGRHDRCEIAAYTYTVMRRHVLAARQRFISSLPPRCKTHTKTLRADSYCEGFVLALAEQAEQLAMEDEEQAVLETYLQRRFGMLGKAGYARDTANAQRARNRQPDYRSSGYHDGRQVEVRRGMRGRRPTLLEQQP</sequence>
<name>A0A381E7T6_9GAMM</name>
<gene>
    <name evidence="4" type="ORF">NCTC13294_01309</name>
</gene>
<dbReference type="InterPro" id="IPR055592">
    <property type="entry name" value="DUF7168"/>
</dbReference>
<dbReference type="InterPro" id="IPR024498">
    <property type="entry name" value="DUF2786"/>
</dbReference>
<keyword evidence="5" id="KW-1185">Reference proteome</keyword>
<organism evidence="4 5">
    <name type="scientific">Cardiobacterium valvarum</name>
    <dbReference type="NCBI Taxonomy" id="194702"/>
    <lineage>
        <taxon>Bacteria</taxon>
        <taxon>Pseudomonadati</taxon>
        <taxon>Pseudomonadota</taxon>
        <taxon>Gammaproteobacteria</taxon>
        <taxon>Cardiobacteriales</taxon>
        <taxon>Cardiobacteriaceae</taxon>
        <taxon>Cardiobacterium</taxon>
    </lineage>
</organism>
<feature type="compositionally biased region" description="Basic and acidic residues" evidence="1">
    <location>
        <begin position="205"/>
        <end position="224"/>
    </location>
</feature>
<proteinExistence type="predicted"/>
<accession>A0A381E7T6</accession>
<dbReference type="PIRSF" id="PIRSF028111">
    <property type="entry name" value="UCP028111"/>
    <property type="match status" value="1"/>
</dbReference>
<dbReference type="RefSeq" id="WP_115611601.1">
    <property type="nucleotide sequence ID" value="NZ_JBHLZC010000005.1"/>
</dbReference>
<dbReference type="EMBL" id="UFUW01000001">
    <property type="protein sequence ID" value="SUX22665.1"/>
    <property type="molecule type" value="Genomic_DNA"/>
</dbReference>
<feature type="domain" description="DUF7168" evidence="3">
    <location>
        <begin position="57"/>
        <end position="190"/>
    </location>
</feature>
<evidence type="ECO:0000313" key="4">
    <source>
        <dbReference type="EMBL" id="SUX22665.1"/>
    </source>
</evidence>
<dbReference type="AlphaFoldDB" id="A0A381E7T6"/>
<feature type="domain" description="DUF2786" evidence="2">
    <location>
        <begin position="14"/>
        <end position="49"/>
    </location>
</feature>
<evidence type="ECO:0000259" key="3">
    <source>
        <dbReference type="Pfam" id="PF23771"/>
    </source>
</evidence>
<feature type="region of interest" description="Disordered" evidence="1">
    <location>
        <begin position="196"/>
        <end position="238"/>
    </location>
</feature>
<evidence type="ECO:0000313" key="5">
    <source>
        <dbReference type="Proteomes" id="UP000254572"/>
    </source>
</evidence>
<evidence type="ECO:0000259" key="2">
    <source>
        <dbReference type="Pfam" id="PF10979"/>
    </source>
</evidence>
<dbReference type="OrthoDB" id="7275531at2"/>
<dbReference type="Pfam" id="PF10979">
    <property type="entry name" value="DUF2786"/>
    <property type="match status" value="1"/>
</dbReference>
<dbReference type="InterPro" id="IPR016868">
    <property type="entry name" value="Phage_B3_Orf5"/>
</dbReference>
<dbReference type="Proteomes" id="UP000254572">
    <property type="component" value="Unassembled WGS sequence"/>
</dbReference>
<reference evidence="4 5" key="1">
    <citation type="submission" date="2018-06" db="EMBL/GenBank/DDBJ databases">
        <authorList>
            <consortium name="Pathogen Informatics"/>
            <person name="Doyle S."/>
        </authorList>
    </citation>
    <scope>NUCLEOTIDE SEQUENCE [LARGE SCALE GENOMIC DNA]</scope>
    <source>
        <strain evidence="4 5">NCTC13294</strain>
    </source>
</reference>